<gene>
    <name evidence="2" type="ORF">FRZ40_26360</name>
    <name evidence="1" type="ORF">V4C56_14350</name>
</gene>
<proteinExistence type="predicted"/>
<dbReference type="RefSeq" id="WP_035542920.1">
    <property type="nucleotide sequence ID" value="NZ_JAZHFZ010000005.1"/>
</dbReference>
<reference evidence="1 4" key="3">
    <citation type="submission" date="2024-01" db="EMBL/GenBank/DDBJ databases">
        <title>The diversity of rhizobia nodulating Mimosa spp. in eleven states of Brazil covering several biomes is determined by host plant, location, and edaphic factors.</title>
        <authorList>
            <person name="Rouws L."/>
            <person name="Barauna A."/>
            <person name="Beukes C."/>
            <person name="De Faria S.M."/>
            <person name="Gross E."/>
            <person name="Dos Reis Junior F.B."/>
            <person name="Simon M."/>
            <person name="Maluk M."/>
            <person name="Odee D.W."/>
            <person name="Kenicer G."/>
            <person name="Young J.P.W."/>
            <person name="Reis V.M."/>
            <person name="Zilli J."/>
            <person name="James E.K."/>
        </authorList>
    </citation>
    <scope>NUCLEOTIDE SEQUENCE [LARGE SCALE GENOMIC DNA]</scope>
    <source>
        <strain evidence="1 4">JPY530</strain>
    </source>
</reference>
<dbReference type="AlphaFoldDB" id="A0A5C6VL39"/>
<organism evidence="2 3">
    <name type="scientific">Paraburkholderia azotifigens</name>
    <dbReference type="NCBI Taxonomy" id="2057004"/>
    <lineage>
        <taxon>Bacteria</taxon>
        <taxon>Pseudomonadati</taxon>
        <taxon>Pseudomonadota</taxon>
        <taxon>Betaproteobacteria</taxon>
        <taxon>Burkholderiales</taxon>
        <taxon>Burkholderiaceae</taxon>
        <taxon>Paraburkholderia</taxon>
    </lineage>
</organism>
<evidence type="ECO:0000313" key="3">
    <source>
        <dbReference type="Proteomes" id="UP000321776"/>
    </source>
</evidence>
<dbReference type="Proteomes" id="UP001481677">
    <property type="component" value="Unassembled WGS sequence"/>
</dbReference>
<reference evidence="2" key="2">
    <citation type="submission" date="2019-08" db="EMBL/GenBank/DDBJ databases">
        <authorList>
            <person name="Im W.-T."/>
        </authorList>
    </citation>
    <scope>NUCLEOTIDE SEQUENCE</scope>
    <source>
        <strain evidence="2">NF 2-5-3</strain>
    </source>
</reference>
<sequence>MDYYKDRNDLTKRLAAGSPAASAQAAATKAAPKKTNILRRLLSPHELATLLLLLHAPMAAFAKPEIPTLQEAGLVETVATDAGESHIRLTPEGNAILRGLGVK</sequence>
<evidence type="ECO:0000313" key="1">
    <source>
        <dbReference type="EMBL" id="MEM5340795.1"/>
    </source>
</evidence>
<protein>
    <submittedName>
        <fullName evidence="2">Uncharacterized protein</fullName>
    </submittedName>
</protein>
<keyword evidence="4" id="KW-1185">Reference proteome</keyword>
<evidence type="ECO:0000313" key="4">
    <source>
        <dbReference type="Proteomes" id="UP001481677"/>
    </source>
</evidence>
<name>A0A5C6VL39_9BURK</name>
<dbReference type="Proteomes" id="UP000321776">
    <property type="component" value="Unassembled WGS sequence"/>
</dbReference>
<dbReference type="EMBL" id="VOQS01000003">
    <property type="protein sequence ID" value="TXC83868.1"/>
    <property type="molecule type" value="Genomic_DNA"/>
</dbReference>
<dbReference type="EMBL" id="JAZHGA010000008">
    <property type="protein sequence ID" value="MEM5340795.1"/>
    <property type="molecule type" value="Genomic_DNA"/>
</dbReference>
<reference evidence="2 3" key="1">
    <citation type="journal article" date="2018" name="Int. J. Syst. Evol. Microbiol.">
        <title>Paraburkholderia azotifigens sp. nov., a nitrogen-fixing bacterium isolated from paddy soil.</title>
        <authorList>
            <person name="Choi G.M."/>
            <person name="Im W.T."/>
        </authorList>
    </citation>
    <scope>NUCLEOTIDE SEQUENCE [LARGE SCALE GENOMIC DNA]</scope>
    <source>
        <strain evidence="2 3">NF 2-5-3</strain>
    </source>
</reference>
<comment type="caution">
    <text evidence="2">The sequence shown here is derived from an EMBL/GenBank/DDBJ whole genome shotgun (WGS) entry which is preliminary data.</text>
</comment>
<accession>A0A5C6VL39</accession>
<evidence type="ECO:0000313" key="2">
    <source>
        <dbReference type="EMBL" id="TXC83868.1"/>
    </source>
</evidence>